<feature type="transmembrane region" description="Helical" evidence="2">
    <location>
        <begin position="178"/>
        <end position="199"/>
    </location>
</feature>
<feature type="transmembrane region" description="Helical" evidence="2">
    <location>
        <begin position="6"/>
        <end position="23"/>
    </location>
</feature>
<keyword evidence="5" id="KW-1185">Reference proteome</keyword>
<keyword evidence="2" id="KW-0472">Membrane</keyword>
<dbReference type="EMBL" id="ACDP02000014">
    <property type="protein sequence ID" value="EQM95250.1"/>
    <property type="molecule type" value="Genomic_DNA"/>
</dbReference>
<organism evidence="4 5">
    <name type="scientific">Oxalobacter paraformigenes</name>
    <dbReference type="NCBI Taxonomy" id="556268"/>
    <lineage>
        <taxon>Bacteria</taxon>
        <taxon>Pseudomonadati</taxon>
        <taxon>Pseudomonadota</taxon>
        <taxon>Betaproteobacteria</taxon>
        <taxon>Burkholderiales</taxon>
        <taxon>Oxalobacteraceae</taxon>
        <taxon>Oxalobacter</taxon>
    </lineage>
</organism>
<keyword evidence="2" id="KW-1133">Transmembrane helix</keyword>
<dbReference type="Pfam" id="PF14358">
    <property type="entry name" value="DUF4405"/>
    <property type="match status" value="1"/>
</dbReference>
<proteinExistence type="predicted"/>
<feature type="compositionally biased region" description="Basic and acidic residues" evidence="1">
    <location>
        <begin position="275"/>
        <end position="286"/>
    </location>
</feature>
<feature type="compositionally biased region" description="Low complexity" evidence="1">
    <location>
        <begin position="215"/>
        <end position="233"/>
    </location>
</feature>
<reference evidence="4" key="1">
    <citation type="submission" date="2011-10" db="EMBL/GenBank/DDBJ databases">
        <title>The Genome Sequence of Oxalobacter formigenes HOxBLS.</title>
        <authorList>
            <consortium name="The Broad Institute Genome Sequencing Platform"/>
            <person name="Earl A."/>
            <person name="Ward D."/>
            <person name="Feldgarden M."/>
            <person name="Gevers D."/>
            <person name="Allison M.J."/>
            <person name="Humphrey S."/>
            <person name="Young S.K."/>
            <person name="Zeng Q."/>
            <person name="Gargeya S."/>
            <person name="Fitzgerald M."/>
            <person name="Haas B."/>
            <person name="Abouelleil A."/>
            <person name="Alvarado L."/>
            <person name="Arachchi H.M."/>
            <person name="Berlin A."/>
            <person name="Brown A."/>
            <person name="Chapman S.B."/>
            <person name="Chen Z."/>
            <person name="Dunbar C."/>
            <person name="Freedman E."/>
            <person name="Gearin G."/>
            <person name="Goldberg J."/>
            <person name="Griggs A."/>
            <person name="Gujja S."/>
            <person name="Heiman D."/>
            <person name="Howarth C."/>
            <person name="Larson L."/>
            <person name="Lui A."/>
            <person name="MacDonald P.J.P."/>
            <person name="Montmayeur A."/>
            <person name="Murphy C."/>
            <person name="Neiman D."/>
            <person name="Pearson M."/>
            <person name="Priest M."/>
            <person name="Roberts A."/>
            <person name="Saif S."/>
            <person name="Shea T."/>
            <person name="Shenoy N."/>
            <person name="Sisk P."/>
            <person name="Stolte C."/>
            <person name="Sykes S."/>
            <person name="Wortman J."/>
            <person name="Nusbaum C."/>
            <person name="Birren B."/>
        </authorList>
    </citation>
    <scope>NUCLEOTIDE SEQUENCE [LARGE SCALE GENOMIC DNA]</scope>
    <source>
        <strain evidence="4">HOxBLS</strain>
    </source>
</reference>
<dbReference type="Proteomes" id="UP000003973">
    <property type="component" value="Unassembled WGS sequence"/>
</dbReference>
<dbReference type="HOGENOM" id="CLU_933326_0_0_4"/>
<gene>
    <name evidence="4" type="ORF">OFAG_02195</name>
</gene>
<feature type="region of interest" description="Disordered" evidence="1">
    <location>
        <begin position="215"/>
        <end position="298"/>
    </location>
</feature>
<feature type="transmembrane region" description="Helical" evidence="2">
    <location>
        <begin position="35"/>
        <end position="55"/>
    </location>
</feature>
<keyword evidence="2" id="KW-0812">Transmembrane</keyword>
<sequence>MHLKTAIRLAFDLLILVAMVLLYNTRAMGLAYHEIAGLVLFAFFIVHLASNRLWITAITSRLASGTLPARTVFSYGVSLGLLAAFLAVGVSGVAISRVVFDFHSSWPVWKTIHKTGAAIALILTGIHLGLHHAFILGMLAKWFSIPDTRSILHELRIARPFLGISLSAKSRSVLLKTFVALVLAGGAASFATTPFFRWLSLPFVTKPAKQASALPAPAAAARSRPRRLLATPSGPKRSRRAKNHRPRPRPPPALPGKPQQKPLPPRQATASPRKTPPEKPPDRKPGQDSATHPASSPP</sequence>
<feature type="compositionally biased region" description="Polar residues" evidence="1">
    <location>
        <begin position="288"/>
        <end position="298"/>
    </location>
</feature>
<evidence type="ECO:0000256" key="1">
    <source>
        <dbReference type="SAM" id="MobiDB-lite"/>
    </source>
</evidence>
<name>T5LQN5_9BURK</name>
<feature type="domain" description="Flavinylation-associated cytochrome" evidence="3">
    <location>
        <begin position="77"/>
        <end position="131"/>
    </location>
</feature>
<accession>T5LQN5</accession>
<feature type="transmembrane region" description="Helical" evidence="2">
    <location>
        <begin position="116"/>
        <end position="140"/>
    </location>
</feature>
<dbReference type="InterPro" id="IPR025517">
    <property type="entry name" value="DUF4405"/>
</dbReference>
<feature type="transmembrane region" description="Helical" evidence="2">
    <location>
        <begin position="75"/>
        <end position="95"/>
    </location>
</feature>
<evidence type="ECO:0000313" key="5">
    <source>
        <dbReference type="Proteomes" id="UP000003973"/>
    </source>
</evidence>
<dbReference type="AlphaFoldDB" id="T5LQN5"/>
<evidence type="ECO:0000313" key="4">
    <source>
        <dbReference type="EMBL" id="EQM95250.1"/>
    </source>
</evidence>
<evidence type="ECO:0000256" key="2">
    <source>
        <dbReference type="SAM" id="Phobius"/>
    </source>
</evidence>
<dbReference type="RefSeq" id="WP_020994985.1">
    <property type="nucleotide sequence ID" value="NZ_CABMNL010000001.1"/>
</dbReference>
<protein>
    <recommendedName>
        <fullName evidence="3">Flavinylation-associated cytochrome domain-containing protein</fullName>
    </recommendedName>
</protein>
<comment type="caution">
    <text evidence="4">The sequence shown here is derived from an EMBL/GenBank/DDBJ whole genome shotgun (WGS) entry which is preliminary data.</text>
</comment>
<evidence type="ECO:0000259" key="3">
    <source>
        <dbReference type="Pfam" id="PF14358"/>
    </source>
</evidence>
<feature type="compositionally biased region" description="Pro residues" evidence="1">
    <location>
        <begin position="249"/>
        <end position="265"/>
    </location>
</feature>
<feature type="compositionally biased region" description="Basic residues" evidence="1">
    <location>
        <begin position="236"/>
        <end position="248"/>
    </location>
</feature>